<evidence type="ECO:0000256" key="2">
    <source>
        <dbReference type="ARBA" id="ARBA00016337"/>
    </source>
</evidence>
<keyword evidence="7 10" id="KW-0460">Magnesium</keyword>
<dbReference type="Pfam" id="PF02424">
    <property type="entry name" value="ApbE"/>
    <property type="match status" value="1"/>
</dbReference>
<comment type="similarity">
    <text evidence="10">Belongs to the ApbE family.</text>
</comment>
<reference evidence="12 13" key="1">
    <citation type="submission" date="2014-04" db="EMBL/GenBank/DDBJ databases">
        <title>Draft Genome Sequence of Synergistes jonesii.</title>
        <authorList>
            <person name="Coil D.A."/>
            <person name="Eisen J.A."/>
            <person name="Holland-Moritz H.E."/>
        </authorList>
    </citation>
    <scope>NUCLEOTIDE SEQUENCE [LARGE SCALE GENOMIC DNA]</scope>
    <source>
        <strain evidence="12 13">78-1</strain>
    </source>
</reference>
<organism evidence="12 13">
    <name type="scientific">Synergistes jonesii</name>
    <dbReference type="NCBI Taxonomy" id="2754"/>
    <lineage>
        <taxon>Bacteria</taxon>
        <taxon>Thermotogati</taxon>
        <taxon>Synergistota</taxon>
        <taxon>Synergistia</taxon>
        <taxon>Synergistales</taxon>
        <taxon>Synergistaceae</taxon>
        <taxon>Synergistes</taxon>
    </lineage>
</organism>
<accession>A0A073J1N3</accession>
<keyword evidence="13" id="KW-1185">Reference proteome</keyword>
<evidence type="ECO:0000256" key="9">
    <source>
        <dbReference type="ARBA" id="ARBA00048540"/>
    </source>
</evidence>
<dbReference type="InterPro" id="IPR024932">
    <property type="entry name" value="ApbE"/>
</dbReference>
<dbReference type="eggNOG" id="COG1477">
    <property type="taxonomic scope" value="Bacteria"/>
</dbReference>
<comment type="caution">
    <text evidence="12">The sequence shown here is derived from an EMBL/GenBank/DDBJ whole genome shotgun (WGS) entry which is preliminary data.</text>
</comment>
<dbReference type="OrthoDB" id="9778595at2"/>
<evidence type="ECO:0000256" key="3">
    <source>
        <dbReference type="ARBA" id="ARBA00022630"/>
    </source>
</evidence>
<protein>
    <recommendedName>
        <fullName evidence="2 10">FAD:protein FMN transferase</fullName>
        <ecNumber evidence="1 10">2.7.1.180</ecNumber>
    </recommendedName>
    <alternativeName>
        <fullName evidence="8 10">Flavin transferase</fullName>
    </alternativeName>
</protein>
<dbReference type="RefSeq" id="WP_037977612.1">
    <property type="nucleotide sequence ID" value="NZ_JMKI01000039.1"/>
</dbReference>
<dbReference type="Proteomes" id="UP000027665">
    <property type="component" value="Unassembled WGS sequence"/>
</dbReference>
<dbReference type="PANTHER" id="PTHR30040:SF2">
    <property type="entry name" value="FAD:PROTEIN FMN TRANSFERASE"/>
    <property type="match status" value="1"/>
</dbReference>
<comment type="catalytic activity">
    <reaction evidence="9 10">
        <text>L-threonyl-[protein] + FAD = FMN-L-threonyl-[protein] + AMP + H(+)</text>
        <dbReference type="Rhea" id="RHEA:36847"/>
        <dbReference type="Rhea" id="RHEA-COMP:11060"/>
        <dbReference type="Rhea" id="RHEA-COMP:11061"/>
        <dbReference type="ChEBI" id="CHEBI:15378"/>
        <dbReference type="ChEBI" id="CHEBI:30013"/>
        <dbReference type="ChEBI" id="CHEBI:57692"/>
        <dbReference type="ChEBI" id="CHEBI:74257"/>
        <dbReference type="ChEBI" id="CHEBI:456215"/>
        <dbReference type="EC" id="2.7.1.180"/>
    </reaction>
</comment>
<evidence type="ECO:0000256" key="5">
    <source>
        <dbReference type="ARBA" id="ARBA00022723"/>
    </source>
</evidence>
<dbReference type="PIRSF" id="PIRSF006268">
    <property type="entry name" value="ApbE"/>
    <property type="match status" value="1"/>
</dbReference>
<evidence type="ECO:0000256" key="10">
    <source>
        <dbReference type="PIRNR" id="PIRNR006268"/>
    </source>
</evidence>
<dbReference type="InterPro" id="IPR003374">
    <property type="entry name" value="ApbE-like_sf"/>
</dbReference>
<proteinExistence type="inferred from homology"/>
<dbReference type="GeneID" id="90984240"/>
<dbReference type="AlphaFoldDB" id="A0A073J1N3"/>
<evidence type="ECO:0000313" key="12">
    <source>
        <dbReference type="EMBL" id="KEJ91602.1"/>
    </source>
</evidence>
<name>A0A073J1N3_9BACT</name>
<evidence type="ECO:0000256" key="6">
    <source>
        <dbReference type="ARBA" id="ARBA00022827"/>
    </source>
</evidence>
<feature type="binding site" evidence="11">
    <location>
        <position position="319"/>
    </location>
    <ligand>
        <name>Mg(2+)</name>
        <dbReference type="ChEBI" id="CHEBI:18420"/>
    </ligand>
</feature>
<evidence type="ECO:0000256" key="8">
    <source>
        <dbReference type="ARBA" id="ARBA00031306"/>
    </source>
</evidence>
<sequence length="366" mass="39912">MRKTALILSTVLLALAGAFLLFRAERNGAYTKFSVDFFDLFDTHVSFSAYTRDEESFRRYAAAVHSEMERLHRYFDIYDSYGRLANLKTVNDNAGTAAVAVAPEIIELLDAAARGYKMTGGAVDISKGSLYAVWHDRRERALNGAMPREDTKSRGGNGSAALLPSAEELRSADAFSMDDIVVDREASTVFLRKKGMRLDVGAVAKGFAAQRAVEKAHALGLTSGILNAGGNVCVIGAPKDGRASWKVGVRGQQEDGGFIDIVDVADCSVVTSGDDQRYFTAGGEKFHHIIDPWTRYPAKHVRSVTVVHPNSETADILSTAAFVLPPESARRIIEQNGAEAMWVFHDGRREATAGYVKISESAKQKR</sequence>
<keyword evidence="5 10" id="KW-0479">Metal-binding</keyword>
<dbReference type="GO" id="GO:0016740">
    <property type="term" value="F:transferase activity"/>
    <property type="evidence" value="ECO:0007669"/>
    <property type="project" value="UniProtKB-UniRule"/>
</dbReference>
<keyword evidence="6 10" id="KW-0274">FAD</keyword>
<feature type="binding site" evidence="11">
    <location>
        <position position="202"/>
    </location>
    <ligand>
        <name>Mg(2+)</name>
        <dbReference type="ChEBI" id="CHEBI:18420"/>
    </ligand>
</feature>
<dbReference type="GO" id="GO:0046872">
    <property type="term" value="F:metal ion binding"/>
    <property type="evidence" value="ECO:0007669"/>
    <property type="project" value="UniProtKB-UniRule"/>
</dbReference>
<evidence type="ECO:0000256" key="11">
    <source>
        <dbReference type="PIRSR" id="PIRSR006268-2"/>
    </source>
</evidence>
<feature type="binding site" evidence="11">
    <location>
        <position position="315"/>
    </location>
    <ligand>
        <name>Mg(2+)</name>
        <dbReference type="ChEBI" id="CHEBI:18420"/>
    </ligand>
</feature>
<evidence type="ECO:0000313" key="13">
    <source>
        <dbReference type="Proteomes" id="UP000027665"/>
    </source>
</evidence>
<evidence type="ECO:0000256" key="7">
    <source>
        <dbReference type="ARBA" id="ARBA00022842"/>
    </source>
</evidence>
<dbReference type="EMBL" id="JMKI01000039">
    <property type="protein sequence ID" value="KEJ91602.1"/>
    <property type="molecule type" value="Genomic_DNA"/>
</dbReference>
<dbReference type="EC" id="2.7.1.180" evidence="1 10"/>
<evidence type="ECO:0000256" key="1">
    <source>
        <dbReference type="ARBA" id="ARBA00011955"/>
    </source>
</evidence>
<dbReference type="STRING" id="2754.EH55_08390"/>
<dbReference type="PANTHER" id="PTHR30040">
    <property type="entry name" value="THIAMINE BIOSYNTHESIS LIPOPROTEIN APBE"/>
    <property type="match status" value="1"/>
</dbReference>
<dbReference type="Gene3D" id="3.10.520.10">
    <property type="entry name" value="ApbE-like domains"/>
    <property type="match status" value="1"/>
</dbReference>
<gene>
    <name evidence="12" type="ORF">EH55_08390</name>
</gene>
<keyword evidence="4 10" id="KW-0808">Transferase</keyword>
<keyword evidence="3 10" id="KW-0285">Flavoprotein</keyword>
<evidence type="ECO:0000256" key="4">
    <source>
        <dbReference type="ARBA" id="ARBA00022679"/>
    </source>
</evidence>
<dbReference type="SUPFAM" id="SSF143631">
    <property type="entry name" value="ApbE-like"/>
    <property type="match status" value="1"/>
</dbReference>
<comment type="cofactor">
    <cofactor evidence="11">
        <name>Mg(2+)</name>
        <dbReference type="ChEBI" id="CHEBI:18420"/>
    </cofactor>
    <cofactor evidence="11">
        <name>Mn(2+)</name>
        <dbReference type="ChEBI" id="CHEBI:29035"/>
    </cofactor>
    <text evidence="11">Magnesium. Can also use manganese.</text>
</comment>